<feature type="transmembrane region" description="Helical" evidence="2">
    <location>
        <begin position="396"/>
        <end position="416"/>
    </location>
</feature>
<comment type="caution">
    <text evidence="3">The sequence shown here is derived from an EMBL/GenBank/DDBJ whole genome shotgun (WGS) entry which is preliminary data.</text>
</comment>
<name>A0ABP5IA31_9MICO</name>
<feature type="transmembrane region" description="Helical" evidence="2">
    <location>
        <begin position="244"/>
        <end position="262"/>
    </location>
</feature>
<proteinExistence type="predicted"/>
<reference evidence="4" key="1">
    <citation type="journal article" date="2019" name="Int. J. Syst. Evol. Microbiol.">
        <title>The Global Catalogue of Microorganisms (GCM) 10K type strain sequencing project: providing services to taxonomists for standard genome sequencing and annotation.</title>
        <authorList>
            <consortium name="The Broad Institute Genomics Platform"/>
            <consortium name="The Broad Institute Genome Sequencing Center for Infectious Disease"/>
            <person name="Wu L."/>
            <person name="Ma J."/>
        </authorList>
    </citation>
    <scope>NUCLEOTIDE SEQUENCE [LARGE SCALE GENOMIC DNA]</scope>
    <source>
        <strain evidence="4">JCM 15900</strain>
    </source>
</reference>
<feature type="transmembrane region" description="Helical" evidence="2">
    <location>
        <begin position="181"/>
        <end position="208"/>
    </location>
</feature>
<protein>
    <submittedName>
        <fullName evidence="3">Exporter of polyketide antibiotics</fullName>
    </submittedName>
</protein>
<feature type="transmembrane region" description="Helical" evidence="2">
    <location>
        <begin position="446"/>
        <end position="471"/>
    </location>
</feature>
<feature type="transmembrane region" description="Helical" evidence="2">
    <location>
        <begin position="291"/>
        <end position="312"/>
    </location>
</feature>
<dbReference type="RefSeq" id="WP_344336518.1">
    <property type="nucleotide sequence ID" value="NZ_BAAAPZ010000004.1"/>
</dbReference>
<feature type="transmembrane region" description="Helical" evidence="2">
    <location>
        <begin position="483"/>
        <end position="507"/>
    </location>
</feature>
<evidence type="ECO:0000256" key="1">
    <source>
        <dbReference type="SAM" id="MobiDB-lite"/>
    </source>
</evidence>
<dbReference type="Proteomes" id="UP001500984">
    <property type="component" value="Unassembled WGS sequence"/>
</dbReference>
<organism evidence="3 4">
    <name type="scientific">Brevibacterium salitolerans</name>
    <dbReference type="NCBI Taxonomy" id="1403566"/>
    <lineage>
        <taxon>Bacteria</taxon>
        <taxon>Bacillati</taxon>
        <taxon>Actinomycetota</taxon>
        <taxon>Actinomycetes</taxon>
        <taxon>Micrococcales</taxon>
        <taxon>Brevibacteriaceae</taxon>
        <taxon>Brevibacterium</taxon>
    </lineage>
</organism>
<feature type="transmembrane region" description="Helical" evidence="2">
    <location>
        <begin position="214"/>
        <end position="237"/>
    </location>
</feature>
<feature type="transmembrane region" description="Helical" evidence="2">
    <location>
        <begin position="75"/>
        <end position="97"/>
    </location>
</feature>
<keyword evidence="2" id="KW-1133">Transmembrane helix</keyword>
<keyword evidence="4" id="KW-1185">Reference proteome</keyword>
<evidence type="ECO:0000256" key="2">
    <source>
        <dbReference type="SAM" id="Phobius"/>
    </source>
</evidence>
<gene>
    <name evidence="3" type="ORF">GCM10009823_13810</name>
</gene>
<sequence>MPVTTHGTPMPAPPPAGAGTSGEHPATPDPASGATARVRRGHSGAPARTPARGRRPLAGLGTLLRLMLRRDRIRLTVWVLGAGLLGFYFAHAIQTIAEDEEQLRSLAGLYADPIGRMMVGPGFGMDAPTHARFYAAGYALFLYILVALMSIFTVVRHTRAEEQTGRAELLRAGPVGRHATLAAALLLVTAANLGAAALIAAGALTAGYETEGSLLVAATSAAVGLLFAGAASVTAQLSESSRRASAMAGGLLGLAYLIRMGGDSAEVGGSALSWASPLGWSQQTAPYVDDLWWPLALLGGGAVLLALLGFLLSTRRDVGASLLPARLGRAEARPVLGTPLGLAARTLAGGLRGWGIALVLAALMFGAYAQSMVDAADSLPEEMAQIFAGEDLMRGYLAYIALFMGVFVAAAGVGALQQMRGEEVRGRAEYGLSVPVSRTTWLGAHLTVIAGGLLLILALVGAAMGVGAGLSLEVDGWSHFRDLFLAGLLQAPAVLAAVGIVAALLGWLPRLAGAVGWVLVGFGGVMSTFGSLLDLPEAAQDLNLFGHLAEYPVEEVEWAPVLWLLAIAALGMLLGILGWHRREVGRV</sequence>
<feature type="transmembrane region" description="Helical" evidence="2">
    <location>
        <begin position="133"/>
        <end position="155"/>
    </location>
</feature>
<feature type="region of interest" description="Disordered" evidence="1">
    <location>
        <begin position="1"/>
        <end position="54"/>
    </location>
</feature>
<feature type="transmembrane region" description="Helical" evidence="2">
    <location>
        <begin position="354"/>
        <end position="373"/>
    </location>
</feature>
<keyword evidence="2" id="KW-0812">Transmembrane</keyword>
<feature type="compositionally biased region" description="Low complexity" evidence="1">
    <location>
        <begin position="44"/>
        <end position="54"/>
    </location>
</feature>
<dbReference type="EMBL" id="BAAAPZ010000004">
    <property type="protein sequence ID" value="GAA2094673.1"/>
    <property type="molecule type" value="Genomic_DNA"/>
</dbReference>
<evidence type="ECO:0000313" key="4">
    <source>
        <dbReference type="Proteomes" id="UP001500984"/>
    </source>
</evidence>
<evidence type="ECO:0000313" key="3">
    <source>
        <dbReference type="EMBL" id="GAA2094673.1"/>
    </source>
</evidence>
<feature type="transmembrane region" description="Helical" evidence="2">
    <location>
        <begin position="514"/>
        <end position="533"/>
    </location>
</feature>
<feature type="transmembrane region" description="Helical" evidence="2">
    <location>
        <begin position="561"/>
        <end position="579"/>
    </location>
</feature>
<accession>A0ABP5IA31</accession>
<keyword evidence="2" id="KW-0472">Membrane</keyword>